<feature type="compositionally biased region" description="Low complexity" evidence="8">
    <location>
        <begin position="502"/>
        <end position="519"/>
    </location>
</feature>
<dbReference type="PROSITE" id="PS50157">
    <property type="entry name" value="ZINC_FINGER_C2H2_2"/>
    <property type="match status" value="2"/>
</dbReference>
<evidence type="ECO:0000313" key="11">
    <source>
        <dbReference type="Proteomes" id="UP001497600"/>
    </source>
</evidence>
<evidence type="ECO:0000256" key="1">
    <source>
        <dbReference type="ARBA" id="ARBA00004123"/>
    </source>
</evidence>
<feature type="compositionally biased region" description="Low complexity" evidence="8">
    <location>
        <begin position="62"/>
        <end position="72"/>
    </location>
</feature>
<feature type="compositionally biased region" description="Polar residues" evidence="8">
    <location>
        <begin position="371"/>
        <end position="385"/>
    </location>
</feature>
<dbReference type="EMBL" id="OZ004258">
    <property type="protein sequence ID" value="CAK7912666.1"/>
    <property type="molecule type" value="Genomic_DNA"/>
</dbReference>
<comment type="subcellular location">
    <subcellularLocation>
        <location evidence="1">Nucleus</location>
    </subcellularLocation>
</comment>
<evidence type="ECO:0000313" key="10">
    <source>
        <dbReference type="EMBL" id="CAK7912666.1"/>
    </source>
</evidence>
<evidence type="ECO:0000256" key="7">
    <source>
        <dbReference type="PROSITE-ProRule" id="PRU00042"/>
    </source>
</evidence>
<feature type="compositionally biased region" description="Polar residues" evidence="8">
    <location>
        <begin position="464"/>
        <end position="480"/>
    </location>
</feature>
<dbReference type="SMART" id="SM00355">
    <property type="entry name" value="ZnF_C2H2"/>
    <property type="match status" value="2"/>
</dbReference>
<dbReference type="InterPro" id="IPR013087">
    <property type="entry name" value="Znf_C2H2_type"/>
</dbReference>
<evidence type="ECO:0000256" key="4">
    <source>
        <dbReference type="ARBA" id="ARBA00022771"/>
    </source>
</evidence>
<evidence type="ECO:0000256" key="2">
    <source>
        <dbReference type="ARBA" id="ARBA00022723"/>
    </source>
</evidence>
<keyword evidence="2" id="KW-0479">Metal-binding</keyword>
<feature type="region of interest" description="Disordered" evidence="8">
    <location>
        <begin position="1"/>
        <end position="29"/>
    </location>
</feature>
<dbReference type="Gene3D" id="3.30.160.60">
    <property type="entry name" value="Classic Zinc Finger"/>
    <property type="match status" value="2"/>
</dbReference>
<accession>A0ABP0EF39</accession>
<feature type="compositionally biased region" description="Polar residues" evidence="8">
    <location>
        <begin position="222"/>
        <end position="232"/>
    </location>
</feature>
<feature type="region of interest" description="Disordered" evidence="8">
    <location>
        <begin position="440"/>
        <end position="540"/>
    </location>
</feature>
<feature type="region of interest" description="Disordered" evidence="8">
    <location>
        <begin position="48"/>
        <end position="83"/>
    </location>
</feature>
<feature type="compositionally biased region" description="Low complexity" evidence="8">
    <location>
        <begin position="184"/>
        <end position="198"/>
    </location>
</feature>
<feature type="region of interest" description="Disordered" evidence="8">
    <location>
        <begin position="371"/>
        <end position="399"/>
    </location>
</feature>
<gene>
    <name evidence="10" type="ORF">CAAN4_F08086</name>
</gene>
<keyword evidence="4 7" id="KW-0863">Zinc-finger</keyword>
<keyword evidence="5" id="KW-0862">Zinc</keyword>
<proteinExistence type="predicted"/>
<name>A0ABP0EF39_9ASCO</name>
<dbReference type="InterPro" id="IPR050331">
    <property type="entry name" value="Zinc_finger"/>
</dbReference>
<evidence type="ECO:0000256" key="6">
    <source>
        <dbReference type="ARBA" id="ARBA00023242"/>
    </source>
</evidence>
<evidence type="ECO:0000256" key="5">
    <source>
        <dbReference type="ARBA" id="ARBA00022833"/>
    </source>
</evidence>
<reference evidence="10 11" key="1">
    <citation type="submission" date="2024-01" db="EMBL/GenBank/DDBJ databases">
        <authorList>
            <consortium name="Genoscope - CEA"/>
            <person name="William W."/>
        </authorList>
    </citation>
    <scope>NUCLEOTIDE SEQUENCE [LARGE SCALE GENOMIC DNA]</scope>
    <source>
        <strain evidence="10 11">29B2s-10</strain>
    </source>
</reference>
<keyword evidence="6" id="KW-0539">Nucleus</keyword>
<evidence type="ECO:0000259" key="9">
    <source>
        <dbReference type="PROSITE" id="PS50157"/>
    </source>
</evidence>
<feature type="region of interest" description="Disordered" evidence="8">
    <location>
        <begin position="310"/>
        <end position="345"/>
    </location>
</feature>
<feature type="region of interest" description="Disordered" evidence="8">
    <location>
        <begin position="222"/>
        <end position="249"/>
    </location>
</feature>
<organism evidence="10 11">
    <name type="scientific">[Candida] anglica</name>
    <dbReference type="NCBI Taxonomy" id="148631"/>
    <lineage>
        <taxon>Eukaryota</taxon>
        <taxon>Fungi</taxon>
        <taxon>Dikarya</taxon>
        <taxon>Ascomycota</taxon>
        <taxon>Saccharomycotina</taxon>
        <taxon>Pichiomycetes</taxon>
        <taxon>Debaryomycetaceae</taxon>
        <taxon>Kurtzmaniella</taxon>
    </lineage>
</organism>
<keyword evidence="3" id="KW-0677">Repeat</keyword>
<feature type="domain" description="C2H2-type" evidence="9">
    <location>
        <begin position="535"/>
        <end position="563"/>
    </location>
</feature>
<dbReference type="SUPFAM" id="SSF57667">
    <property type="entry name" value="beta-beta-alpha zinc fingers"/>
    <property type="match status" value="1"/>
</dbReference>
<evidence type="ECO:0000256" key="3">
    <source>
        <dbReference type="ARBA" id="ARBA00022737"/>
    </source>
</evidence>
<evidence type="ECO:0000256" key="8">
    <source>
        <dbReference type="SAM" id="MobiDB-lite"/>
    </source>
</evidence>
<dbReference type="InterPro" id="IPR036236">
    <property type="entry name" value="Znf_C2H2_sf"/>
</dbReference>
<dbReference type="PROSITE" id="PS00028">
    <property type="entry name" value="ZINC_FINGER_C2H2_1"/>
    <property type="match status" value="2"/>
</dbReference>
<sequence>MNYSLFTEDYGSGSGSGSGYPPTLDGGTTTTVEEVNALNLNDEIFFSTNQPDTREGFDDPQNNNNSNTANTTPEFQTPPQSTNYDYMNKRTHSNSFSLPIDQLNLLTIRPLTSQSSNTSKSPSPTLSGEFPHFYNPDAVMEEPTINPRQLFNDHKPIAASYSSPSLTTLFKQQELPSQQARNINTNNNNSTTTTTSTSVHRYPHNRHSISIGPSTTTAIGSGNSSYKNSSMESPVDGSSAGAGIQNNTNTNNSITPRFDFIMNDECLNAIHYWLNSSSQKISTDVDNDSCAEIIGNPTGILKYQRRRNSIQVPNGNNGNNAVESRSSSNSTSQKKKRRKSCNYEQATSGQFANTLKEEEFNEDLSFIKPNTAQLPSQRTPPNVHQSFFAPTGPMFDKLKSNQAFHKSPPQLKTQMRPFQSPKATLPSQSVPQLRAQHDEFTSNTPYHGGSPRKSNNGSGPAFNNVDTSINGKLPGNNSGITSSTTLTTSKNEAPTPAPPTPALTTTSSSTGSSSSTTKSNNQSDEDDDSDEEKPFPCPECTKQFKRSEHLKRHIRSVHSNIRPFHCKYCEKKFSRSDNLAQHLKTHYKTLPDGTTTIILGNPNLYNRGGRRGKGSTSSV</sequence>
<feature type="domain" description="C2H2-type" evidence="9">
    <location>
        <begin position="564"/>
        <end position="591"/>
    </location>
</feature>
<protein>
    <recommendedName>
        <fullName evidence="9">C2H2-type domain-containing protein</fullName>
    </recommendedName>
</protein>
<keyword evidence="11" id="KW-1185">Reference proteome</keyword>
<dbReference type="Proteomes" id="UP001497600">
    <property type="component" value="Chromosome F"/>
</dbReference>
<feature type="compositionally biased region" description="Polar residues" evidence="8">
    <location>
        <begin position="73"/>
        <end position="83"/>
    </location>
</feature>
<dbReference type="PANTHER" id="PTHR16515:SF66">
    <property type="entry name" value="C2H2-TYPE DOMAIN-CONTAINING PROTEIN"/>
    <property type="match status" value="1"/>
</dbReference>
<feature type="region of interest" description="Disordered" evidence="8">
    <location>
        <begin position="181"/>
        <end position="200"/>
    </location>
</feature>
<feature type="compositionally biased region" description="Polar residues" evidence="8">
    <location>
        <begin position="310"/>
        <end position="323"/>
    </location>
</feature>
<dbReference type="Pfam" id="PF00096">
    <property type="entry name" value="zf-C2H2"/>
    <property type="match status" value="2"/>
</dbReference>
<dbReference type="PANTHER" id="PTHR16515">
    <property type="entry name" value="PR DOMAIN ZINC FINGER PROTEIN"/>
    <property type="match status" value="1"/>
</dbReference>